<reference evidence="1 2" key="1">
    <citation type="submission" date="2019-08" db="EMBL/GenBank/DDBJ databases">
        <authorList>
            <person name="Alioto T."/>
            <person name="Alioto T."/>
            <person name="Gomez Garrido J."/>
        </authorList>
    </citation>
    <scope>NUCLEOTIDE SEQUENCE [LARGE SCALE GENOMIC DNA]</scope>
</reference>
<dbReference type="Proteomes" id="UP000325440">
    <property type="component" value="Unassembled WGS sequence"/>
</dbReference>
<dbReference type="EMBL" id="CABPRJ010000007">
    <property type="protein sequence ID" value="VVC24905.1"/>
    <property type="molecule type" value="Genomic_DNA"/>
</dbReference>
<keyword evidence="2" id="KW-1185">Reference proteome</keyword>
<evidence type="ECO:0000313" key="2">
    <source>
        <dbReference type="Proteomes" id="UP000325440"/>
    </source>
</evidence>
<evidence type="ECO:0000313" key="1">
    <source>
        <dbReference type="EMBL" id="VVC24905.1"/>
    </source>
</evidence>
<accession>A0A5E4M6A2</accession>
<protein>
    <submittedName>
        <fullName evidence="1">Uncharacterized protein</fullName>
    </submittedName>
</protein>
<dbReference type="AlphaFoldDB" id="A0A5E4M6A2"/>
<feature type="non-terminal residue" evidence="1">
    <location>
        <position position="64"/>
    </location>
</feature>
<name>A0A5E4M6A2_9HEMI</name>
<gene>
    <name evidence="1" type="ORF">CINCED_3A019860</name>
</gene>
<proteinExistence type="predicted"/>
<organism evidence="1 2">
    <name type="scientific">Cinara cedri</name>
    <dbReference type="NCBI Taxonomy" id="506608"/>
    <lineage>
        <taxon>Eukaryota</taxon>
        <taxon>Metazoa</taxon>
        <taxon>Ecdysozoa</taxon>
        <taxon>Arthropoda</taxon>
        <taxon>Hexapoda</taxon>
        <taxon>Insecta</taxon>
        <taxon>Pterygota</taxon>
        <taxon>Neoptera</taxon>
        <taxon>Paraneoptera</taxon>
        <taxon>Hemiptera</taxon>
        <taxon>Sternorrhyncha</taxon>
        <taxon>Aphidomorpha</taxon>
        <taxon>Aphidoidea</taxon>
        <taxon>Aphididae</taxon>
        <taxon>Lachninae</taxon>
        <taxon>Cinara</taxon>
    </lineage>
</organism>
<feature type="non-terminal residue" evidence="1">
    <location>
        <position position="1"/>
    </location>
</feature>
<sequence>ETNSKYHWVRISVLSTPNIYFSGQETGNPTDAPVVAVELSSGVRLANLNPLRLGNLSCSFGLRV</sequence>